<dbReference type="AlphaFoldDB" id="A0A6M0RR75"/>
<proteinExistence type="predicted"/>
<evidence type="ECO:0000313" key="2">
    <source>
        <dbReference type="EMBL" id="NEZ58757.1"/>
    </source>
</evidence>
<feature type="domain" description="HTH dtxR-type" evidence="1">
    <location>
        <begin position="16"/>
        <end position="65"/>
    </location>
</feature>
<dbReference type="GO" id="GO:0003677">
    <property type="term" value="F:DNA binding"/>
    <property type="evidence" value="ECO:0007669"/>
    <property type="project" value="InterPro"/>
</dbReference>
<name>A0A6M0RR75_9CYAN</name>
<dbReference type="EMBL" id="QXHD01000004">
    <property type="protein sequence ID" value="NEZ58757.1"/>
    <property type="molecule type" value="Genomic_DNA"/>
</dbReference>
<comment type="caution">
    <text evidence="2">The sequence shown here is derived from an EMBL/GenBank/DDBJ whole genome shotgun (WGS) entry which is preliminary data.</text>
</comment>
<gene>
    <name evidence="2" type="ORF">DXZ20_24580</name>
</gene>
<organism evidence="2 3">
    <name type="scientific">Adonisia turfae CCMR0081</name>
    <dbReference type="NCBI Taxonomy" id="2292702"/>
    <lineage>
        <taxon>Bacteria</taxon>
        <taxon>Bacillati</taxon>
        <taxon>Cyanobacteriota</taxon>
        <taxon>Adonisia</taxon>
        <taxon>Adonisia turfae</taxon>
    </lineage>
</organism>
<accession>A0A6M0RR75</accession>
<dbReference type="Pfam" id="PF01325">
    <property type="entry name" value="Fe_dep_repress"/>
    <property type="match status" value="1"/>
</dbReference>
<evidence type="ECO:0000313" key="3">
    <source>
        <dbReference type="Proteomes" id="UP000481033"/>
    </source>
</evidence>
<evidence type="ECO:0000259" key="1">
    <source>
        <dbReference type="Pfam" id="PF01325"/>
    </source>
</evidence>
<dbReference type="InterPro" id="IPR022687">
    <property type="entry name" value="HTH_DTXR"/>
</dbReference>
<reference evidence="2 3" key="1">
    <citation type="journal article" date="2020" name="Microb. Ecol.">
        <title>Ecogenomics of the Marine Benthic Filamentous Cyanobacterium Adonisia.</title>
        <authorList>
            <person name="Walter J.M."/>
            <person name="Coutinho F.H."/>
            <person name="Leomil L."/>
            <person name="Hargreaves P.I."/>
            <person name="Campeao M.E."/>
            <person name="Vieira V.V."/>
            <person name="Silva B.S."/>
            <person name="Fistarol G.O."/>
            <person name="Salomon P.S."/>
            <person name="Sawabe T."/>
            <person name="Mino S."/>
            <person name="Hosokawa M."/>
            <person name="Miyashita H."/>
            <person name="Maruyama F."/>
            <person name="van Verk M.C."/>
            <person name="Dutilh B.E."/>
            <person name="Thompson C.C."/>
            <person name="Thompson F.L."/>
        </authorList>
    </citation>
    <scope>NUCLEOTIDE SEQUENCE [LARGE SCALE GENOMIC DNA]</scope>
    <source>
        <strain evidence="2 3">CCMR0081</strain>
    </source>
</reference>
<keyword evidence="3" id="KW-1185">Reference proteome</keyword>
<dbReference type="Gene3D" id="1.10.10.10">
    <property type="entry name" value="Winged helix-like DNA-binding domain superfamily/Winged helix DNA-binding domain"/>
    <property type="match status" value="1"/>
</dbReference>
<dbReference type="SUPFAM" id="SSF46785">
    <property type="entry name" value="Winged helix' DNA-binding domain"/>
    <property type="match status" value="1"/>
</dbReference>
<dbReference type="Proteomes" id="UP000481033">
    <property type="component" value="Unassembled WGS sequence"/>
</dbReference>
<sequence>MPELVVEKDAQPSFIAKQGQYLSYIYNYTQIHGRPPAQADIQSFFRVTPPTVHQMILKLEKEGLLARVAGEARSLHVLIPAEQLPVLVRP</sequence>
<dbReference type="InterPro" id="IPR036388">
    <property type="entry name" value="WH-like_DNA-bd_sf"/>
</dbReference>
<protein>
    <submittedName>
        <fullName evidence="2">MarR family transcriptional regulator</fullName>
    </submittedName>
</protein>
<dbReference type="InterPro" id="IPR036390">
    <property type="entry name" value="WH_DNA-bd_sf"/>
</dbReference>